<dbReference type="Proteomes" id="UP001152797">
    <property type="component" value="Unassembled WGS sequence"/>
</dbReference>
<dbReference type="InterPro" id="IPR013762">
    <property type="entry name" value="Integrase-like_cat_sf"/>
</dbReference>
<feature type="region of interest" description="Disordered" evidence="2">
    <location>
        <begin position="3526"/>
        <end position="3559"/>
    </location>
</feature>
<feature type="region of interest" description="Disordered" evidence="2">
    <location>
        <begin position="122"/>
        <end position="149"/>
    </location>
</feature>
<dbReference type="InterPro" id="IPR012337">
    <property type="entry name" value="RNaseH-like_sf"/>
</dbReference>
<dbReference type="InterPro" id="IPR001878">
    <property type="entry name" value="Znf_CCHC"/>
</dbReference>
<feature type="region of interest" description="Disordered" evidence="2">
    <location>
        <begin position="2703"/>
        <end position="2776"/>
    </location>
</feature>
<evidence type="ECO:0000259" key="3">
    <source>
        <dbReference type="PROSITE" id="PS50158"/>
    </source>
</evidence>
<evidence type="ECO:0000313" key="7">
    <source>
        <dbReference type="EMBL" id="CAL4797302.1"/>
    </source>
</evidence>
<feature type="compositionally biased region" description="Low complexity" evidence="2">
    <location>
        <begin position="1631"/>
        <end position="1651"/>
    </location>
</feature>
<dbReference type="InterPro" id="IPR036397">
    <property type="entry name" value="RNaseH_sf"/>
</dbReference>
<keyword evidence="8" id="KW-1185">Reference proteome</keyword>
<dbReference type="Gene3D" id="3.10.10.10">
    <property type="entry name" value="HIV Type 1 Reverse Transcriptase, subunit A, domain 1"/>
    <property type="match status" value="1"/>
</dbReference>
<feature type="compositionally biased region" description="Low complexity" evidence="2">
    <location>
        <begin position="3157"/>
        <end position="3179"/>
    </location>
</feature>
<evidence type="ECO:0000256" key="1">
    <source>
        <dbReference type="PROSITE-ProRule" id="PRU00047"/>
    </source>
</evidence>
<protein>
    <submittedName>
        <fullName evidence="6">Uncharacterized protein</fullName>
    </submittedName>
</protein>
<keyword evidence="1" id="KW-0862">Zinc</keyword>
<proteinExistence type="predicted"/>
<feature type="compositionally biased region" description="Low complexity" evidence="2">
    <location>
        <begin position="2253"/>
        <end position="2265"/>
    </location>
</feature>
<feature type="compositionally biased region" description="Basic and acidic residues" evidence="2">
    <location>
        <begin position="2706"/>
        <end position="2720"/>
    </location>
</feature>
<feature type="compositionally biased region" description="Acidic residues" evidence="2">
    <location>
        <begin position="4112"/>
        <end position="4126"/>
    </location>
</feature>
<organism evidence="6">
    <name type="scientific">Cladocopium goreaui</name>
    <dbReference type="NCBI Taxonomy" id="2562237"/>
    <lineage>
        <taxon>Eukaryota</taxon>
        <taxon>Sar</taxon>
        <taxon>Alveolata</taxon>
        <taxon>Dinophyceae</taxon>
        <taxon>Suessiales</taxon>
        <taxon>Symbiodiniaceae</taxon>
        <taxon>Cladocopium</taxon>
    </lineage>
</organism>
<dbReference type="PANTHER" id="PTHR33050:SF7">
    <property type="entry name" value="RIBONUCLEASE H"/>
    <property type="match status" value="1"/>
</dbReference>
<sequence>MASLLASPAELATLTSLNDVVTFAAVEANLWTLFAKQLGNPPSVRILAMVPASVLQKTILGLRIPSGAAPADGTPPPTRDPNVTETIQMALVWRVARQAVGLEDMDPMLPGAESSSAVRATVGASPPVSGTPGVAAAVPTQNQPSPKKVKLSNVLDQTDDTEVATKTRAEMGIYFENHREITGADPLPEVEPTDLQVAAMEDKVVMRDESPYADFSILTPFGRRIQRAMKTKSYSFQPDGTWKAADIPGPPHFQAWQACFRVYRAVLFMLRYNATAAPAGGAPVSATRGMVTRRPLVVQPHSLERYFEAFKELCQEFPECWHLLMPAEDRMRAERFEHIRRNLQRAHNEGKVPLDVDFNPDGEPIAKASLANVEAALGAAAPVGAASPANKKTRKRKKESPGEGSDKEKKPATKPKVEDRFTNKTHPKKWGGLFHSTPEGRELCYTWAKGATPEACAEPCAANRAPSVGVERGREGQSVRPFRFLELFAGQAGFSGAVKLAGGDLVEVMNHQDSWTTKWDILVDEDFEKARGWVREADHTHLAPPCKSFTKARRSDKFGTTKVVRSQAQPEGWGDPLTVEGNKIVERVSVILDEAQSARNTASLESPEDSFIWEQPTLERHMKRMGKVGLDQCPYGAETKKPTGILTDASWMADVCARCEEARPHEHMPGGLVGKTSDHFFDPPREVWKTALAAEYPTGLCWAWAQSLVRFLKTEEGRVALQKKTFRVKGNALSAVQPEVQTRHPASNREGREIENDRAVGGLRNPYRAIQSKAAAWKLGASVRHVLLGVVKENSRELHTLVSGGSFAGFHKDTVAAAASALSSLVGVEQETPSPIRVTLLEKLLERSQDPEKDVTQWLREGFPLGIEKELGINNVFPATEWDTKAVELSRQFPLLTDWSEADQAENYKSFQEAGQAALEELERVAEAGYATRCNSWAEVLQPAGEGASLTRLGCIQKPKPGGGVKTRLVVDCRRSGINGLMCIRQRVVLPRVSDVANEWAAMVREDNDAVVHFAVIDFRDAFYQCRLAPVERKHVVVKASGSVYYILEVVAFGLACGPLLWSRLAAALVRLAQAACWDTARIQCYVDDPLLVVKGLDAVARSVNLAIPLLLWQALGCQLSWNKMQLGTTVQWIGFQLQLKDGCIVAQLSQEKLEKLQRALEELLQHKGVVPVQLLRSMAGLLGWLTSIVKLARPWVGMIWGCVTECESRVPKRARERKNLVFMKQVQLALSTLHRMTQCSSLNATFHWQPRALWQIQTDASVFGFGGILWYGRQPVAWWADEIQEWDLALLGARTGDPAWQSEWELLAVAISVKLFGSQIASQAVHLTTDNTGVLHTALNLRASSPGMVAIAAELACVLRQYDVDLRQGDHVRSAANYLADALSRLSRGRGKRQKEVTASREDYANGPVRFPKNDGFDPWSALAQRVCKLCSRKPVIGYCNRCSVELCGACITRMNTAPFKWICLECACGSDESEEQAKLVVSCQNEEVARRKTILAQPGMETENDLAGALAERILGDKGRHLEMAWWAEVKRKDWALHGERPVMPFSVMKAYAVARPPGQDEPQEEGGLPSAGSGDLRPHGEEDPAGADTNKVPVKVEPKEDDGASSENEGLGAKRRKTGPSKDHFVEPGGLRAPTTPAGTPAARTTGPVVAPPKTRARGSAAKALVVASSEDLMKQARINYGELVYAKSTAIAKESKARLVVQIAEARNLEPFPLTPAVIGEVAAVLRAADFASGATYLSEAKQVHLRKGYDWDSSLDLAMQDAERALTRALGPVVKAEEIPPKLWRVWQLAGRRGFVRSQMQPQAGPELWGMGSAFLLRETELAHLLMGSVSLDLEKREDEGESDCPFHATLLVMAERTKVLRGMGYEEEELREFTVVGQVGCPTLMVTKEAMIAALRKDVEEACKSSDLAKHRLAAPNLDRVTGHSLRRSGAKDAVKRHGLPLAMVQWLGRWGSSAVQGYVEDALEEMPENKVALTTWEGVARKTLEQAAKCQEIQEMIKLVKAEVKTNDQNTRAMVQEIRDQARPKLVLNLSTLMVHATARSDSSEWAGNPLNWVTRCGGWRWAAAGRLAKPLSAKEQVGEAVSICSSSFDSFATSCKWYERSLKESDRKLAAPRIWQKLHGAAKSVVKNLKPEDFDVTNGVEKLLDVLRESPLQKLPIPDSFSRLERWSGLRRAQGEDIPHLIIREEELFTELQRGLQRARYERTKAERRSMGVGISERDPSESPSRSPAGGMSGVRAGEEQPGATTSMPSTSQTSPMDAAGLSPGEGFFENEMRGYRLLKAAKLTAAERQHVMTLTKNSTHFNLIRQALRSLFAEEGQDDGGRPKRTWYAGVEDGAEWEDDGSTVWWCDDDGAWWDEETYYTEWPSSPSSSWDDGYGYDYNVDYDYAEGYYDNEVYEKSAEEIDEEKRMEEAFTIAAEANKTLAEAKAAVAKVRAARGYYDPAGMKGHAGKKGKAKSGKAGKGKGLLGPCFTCGRPGHTYQNCPDRWSPQQKGSSFVKGKGKMAMKGKKGSKGKKAYFTEYLPAYYMENYVPEINVLSLQESEELQSIASEKVVIDTGATESVAGVASMSRLVDGGRFQYSVHLDDRPRFRFGNGQTQRAVSKVKLECPALGEVSFYLLDQGADNTPPLLGARDLRARHALVSYKGDWLAHKTKDKWWASSLETLSSGHLALDLLQPREPLQALLKRLQNDPFNVWPGRDRDDHHGDEHSSPGDDGDGDGNDPHRGNKRHRGRVGPCNFGSLVGAATQSGAYGGPREADQGEERLPASASPFAKTEDFGSASFVESPDVLVKEEPKGKVCPGGTIDLSSTPTSPERLAAADAPVEPASAPVHAEAVEKDEAHRPEVGHHLVLDESMPAHVPHGDTLHGLHLSPMKSVPPAAESDPRQLGWPCGGMHKAGKEKSNQYATWQSCTRCGLRLRYVNKTPYQGDTRAVGPPMDLVMEAQLELQNDFEPRQMTEKIFNGKLMEIKGRHLVMSGGRGRMSVQVRADERLGRWMMGETEEEEKTVTKPKPMTKAKAKAALTPPPREFSPAPRTPGQESRSTSKEDAIPPGSTVDKRSPQKPVKIKKEPAEQSVPVTSPLTPAGAQSVLVMVDSDVEVISNSEEDKDKDRIRGKSNSADMAILADKCPQQLEAAEGKMVSFQPSTLTSTRQPSTMSPMTTSTTKNSNSTEVPKDDKNTCGHFGRIESEMDEMFNITEKTVKPSLAKRLAKAAMLTTALMGPMRELIGAVQPQIDIMEIACSPESALTQEFVDNGFTGMRINYRNGFDLDSKKGTNLLVKEIKEKHPKLAWVSMVCTRMSSLQNLTPRTPEQQDRFLKRKGQDLRRCDDVVTGLEEVLRHGDDLAWGWPSSAVAGWRSRPLQRLQRLIKRYNRQIYWINIDGCQYGLEWHGWPVKKAWTILTTSRNLWLTLNKRCDGTHEHMHCRGQIAQASSFYPPKMCKDICKAMKFSWMQQTDSLENMVEHYMLEIDSNIEETFDPGLHRPHQHHDLPLQALPGCREQHHRHQDLPLQALPGCQAQHHGHREQALPGHREQALPGHREQALHGPQEQALALSRTRLQLETAPTGKKLEAVKQLLLRVHRASGHSGMSNLVRLLKARGAPPWALELAQRLRCPECEEAAKPLPRPPASLGEAPAMFEVLGTDVFEFEMPEKEGEPNMKLKLILWRDRASGLTMIDHMQTFESKRAWEPTSQDIVKSMMKWQMVYPSPKWVMSDAARYYTSEEFMDYLNRGGIGLTVAPAEAHWLMGSEESAIGVAKRTVLRLMKEESKFSVPDLFTLAAAAMNSHVGASGFSAYQWAFGSGGGVLDDEKLLPGIQPGKAFQGLVKERERAKIAFERERATERFSKLANSVGRQASQYKPGQLVMVWRQRVKPGKMKGSWTGPVRLILMEGATAWLSSGSTLIRAKVNQIRPVSSREEMTSILEGTAVFKTPVSVESLMRSFQGRYYKDISGDTPSEELQRQDLGPSQVLQEPAQRQGQDSWSLEERDGKRVLIRKHVLPRLALFNPLRAANCPISLDEMTGERKTIVRPLHGGEAEINDTVDIQRNLQDRWTGETRFELLQRPLPPPKRQRVPDPKGSKRKAEKELSGEEDVRSGERPQAEVDDEEKDPLDDLQGDDALQQPAQDGDDGATPLTQTLRSKGPNVLDGTPMTSSAGSSSCVAPGCDLPGGHLGHHRNNNNEEFLYDPYDGSTKIIAEEKEPSTPSSSSTSSEELQPDLPGQDPKGNGKKNKDDFFVAVPIDLNTSDWKWLAKPQHRRKADVWLSKKMSDKSKEVIWQKLPLNEKKEYDIAMAKELSNVIISKALRRLSKEELKSLDPKRLMSMRWVLTRKSNGSAKARLVVLGFMAPNITEVESASPTMSKTSRNLVLAVASCMGFILKGGDVTSAFLQTGISLEDEMLDVWAPPELAAMFGAEDGEGMALRVREAFYGLVHAPRKWFEKCVATLVRLGWKQLKGDRCVFILMEDDQLVAIAGLHVDDFLVAGSQTSQKFLESEQELLKAFRWGKWQTGEFEFAGCELKQLPDNSVILSQEKYTERWMEEITIDKSRSRKAVLTPEETSALRGALGTISWRSTQSAPQFLAETSLLLSEINKGTVETLYKVNKLVREMRREAKQGLLFPAWGIPWNQLACVTWADASQHNRPDKSSTIGIVTAIGPKEMLEGAEVQLAVVQWKSGKTPRQVLGSNGAETQAITIGEDQNFNIRMLMAEIGGANVEKDNVHEVVKTVDGAVVMDSRGIYDAMTKNVSPLHGLRESRAGYELTLAVNNGVQAGTRWRWVNGLAQLGDSLTKAGARKTFLQFLSQRQFWRLVDDPKFESGRKVHKREMEKKLREMEEFFINEVRRAAEKNNWPWNEGPIEKYHPVQ</sequence>
<feature type="compositionally biased region" description="Basic and acidic residues" evidence="2">
    <location>
        <begin position="2764"/>
        <end position="2773"/>
    </location>
</feature>
<dbReference type="EMBL" id="CAMXCT020004691">
    <property type="protein sequence ID" value="CAL1163365.1"/>
    <property type="molecule type" value="Genomic_DNA"/>
</dbReference>
<accession>A0A9P1DHV6</accession>
<dbReference type="SUPFAM" id="SSF56672">
    <property type="entry name" value="DNA/RNA polymerases"/>
    <property type="match status" value="1"/>
</dbReference>
<dbReference type="PANTHER" id="PTHR33050">
    <property type="entry name" value="REVERSE TRANSCRIPTASE DOMAIN-CONTAINING PROTEIN"/>
    <property type="match status" value="1"/>
</dbReference>
<feature type="region of interest" description="Disordered" evidence="2">
    <location>
        <begin position="3962"/>
        <end position="3993"/>
    </location>
</feature>
<dbReference type="InterPro" id="IPR043502">
    <property type="entry name" value="DNA/RNA_pol_sf"/>
</dbReference>
<feature type="region of interest" description="Disordered" evidence="2">
    <location>
        <begin position="2492"/>
        <end position="2515"/>
    </location>
</feature>
<dbReference type="InterPro" id="IPR001584">
    <property type="entry name" value="Integrase_cat-core"/>
</dbReference>
<feature type="compositionally biased region" description="Low complexity" evidence="2">
    <location>
        <begin position="4212"/>
        <end position="4223"/>
    </location>
</feature>
<dbReference type="GO" id="GO:0006310">
    <property type="term" value="P:DNA recombination"/>
    <property type="evidence" value="ECO:0007669"/>
    <property type="project" value="InterPro"/>
</dbReference>
<dbReference type="EMBL" id="CAMXCT030004691">
    <property type="protein sequence ID" value="CAL4797302.1"/>
    <property type="molecule type" value="Genomic_DNA"/>
</dbReference>
<feature type="domain" description="CCHC-type" evidence="3">
    <location>
        <begin position="2478"/>
        <end position="2493"/>
    </location>
</feature>
<dbReference type="Pfam" id="PF07727">
    <property type="entry name" value="RVT_2"/>
    <property type="match status" value="1"/>
</dbReference>
<evidence type="ECO:0000256" key="2">
    <source>
        <dbReference type="SAM" id="MobiDB-lite"/>
    </source>
</evidence>
<feature type="domain" description="Integrase catalytic" evidence="5">
    <location>
        <begin position="3640"/>
        <end position="3794"/>
    </location>
</feature>
<feature type="compositionally biased region" description="Polar residues" evidence="2">
    <location>
        <begin position="3978"/>
        <end position="3992"/>
    </location>
</feature>
<reference evidence="6" key="1">
    <citation type="submission" date="2022-10" db="EMBL/GenBank/DDBJ databases">
        <authorList>
            <person name="Chen Y."/>
            <person name="Dougan E. K."/>
            <person name="Chan C."/>
            <person name="Rhodes N."/>
            <person name="Thang M."/>
        </authorList>
    </citation>
    <scope>NUCLEOTIDE SEQUENCE</scope>
</reference>
<dbReference type="InterPro" id="IPR043128">
    <property type="entry name" value="Rev_trsase/Diguanyl_cyclase"/>
</dbReference>
<feature type="region of interest" description="Disordered" evidence="2">
    <location>
        <begin position="2802"/>
        <end position="2823"/>
    </location>
</feature>
<dbReference type="PROSITE" id="PS50994">
    <property type="entry name" value="INTEGRASE"/>
    <property type="match status" value="1"/>
</dbReference>
<feature type="region of interest" description="Disordered" evidence="2">
    <location>
        <begin position="381"/>
        <end position="433"/>
    </location>
</feature>
<dbReference type="Gene3D" id="1.10.443.10">
    <property type="entry name" value="Intergrase catalytic core"/>
    <property type="match status" value="1"/>
</dbReference>
<dbReference type="Pfam" id="PF00078">
    <property type="entry name" value="RVT_1"/>
    <property type="match status" value="1"/>
</dbReference>
<feature type="region of interest" description="Disordered" evidence="2">
    <location>
        <begin position="3151"/>
        <end position="3188"/>
    </location>
</feature>
<feature type="region of interest" description="Disordered" evidence="2">
    <location>
        <begin position="4071"/>
        <end position="4170"/>
    </location>
</feature>
<evidence type="ECO:0000313" key="8">
    <source>
        <dbReference type="Proteomes" id="UP001152797"/>
    </source>
</evidence>
<dbReference type="Gene3D" id="3.30.70.270">
    <property type="match status" value="1"/>
</dbReference>
<comment type="caution">
    <text evidence="6">The sequence shown here is derived from an EMBL/GenBank/DDBJ whole genome shotgun (WGS) entry which is preliminary data.</text>
</comment>
<dbReference type="InterPro" id="IPR013103">
    <property type="entry name" value="RVT_2"/>
</dbReference>
<feature type="compositionally biased region" description="Basic and acidic residues" evidence="2">
    <location>
        <begin position="4082"/>
        <end position="4111"/>
    </location>
</feature>
<dbReference type="InterPro" id="IPR052055">
    <property type="entry name" value="Hepadnavirus_pol/RT"/>
</dbReference>
<dbReference type="GO" id="GO:0003677">
    <property type="term" value="F:DNA binding"/>
    <property type="evidence" value="ECO:0007669"/>
    <property type="project" value="InterPro"/>
</dbReference>
<feature type="compositionally biased region" description="Basic and acidic residues" evidence="2">
    <location>
        <begin position="399"/>
        <end position="422"/>
    </location>
</feature>
<gene>
    <name evidence="6" type="ORF">C1SCF055_LOCUS35311</name>
</gene>
<feature type="compositionally biased region" description="Basic and acidic residues" evidence="2">
    <location>
        <begin position="2211"/>
        <end position="2229"/>
    </location>
</feature>
<feature type="region of interest" description="Disordered" evidence="2">
    <location>
        <begin position="2211"/>
        <end position="2274"/>
    </location>
</feature>
<dbReference type="GO" id="GO:0015074">
    <property type="term" value="P:DNA integration"/>
    <property type="evidence" value="ECO:0007669"/>
    <property type="project" value="InterPro"/>
</dbReference>
<feature type="domain" description="Reverse transcriptase" evidence="4">
    <location>
        <begin position="937"/>
        <end position="1138"/>
    </location>
</feature>
<keyword evidence="1" id="KW-0479">Metal-binding</keyword>
<dbReference type="EMBL" id="CAMXCT010004691">
    <property type="protein sequence ID" value="CAI4009990.1"/>
    <property type="molecule type" value="Genomic_DNA"/>
</dbReference>
<dbReference type="OrthoDB" id="422721at2759"/>
<dbReference type="PROSITE" id="PS50878">
    <property type="entry name" value="RT_POL"/>
    <property type="match status" value="1"/>
</dbReference>
<feature type="region of interest" description="Disordered" evidence="2">
    <location>
        <begin position="1558"/>
        <end position="1659"/>
    </location>
</feature>
<dbReference type="GO" id="GO:0008270">
    <property type="term" value="F:zinc ion binding"/>
    <property type="evidence" value="ECO:0007669"/>
    <property type="project" value="UniProtKB-KW"/>
</dbReference>
<dbReference type="InterPro" id="IPR000477">
    <property type="entry name" value="RT_dom"/>
</dbReference>
<feature type="compositionally biased region" description="Low complexity" evidence="2">
    <location>
        <begin position="381"/>
        <end position="390"/>
    </location>
</feature>
<feature type="compositionally biased region" description="Polar residues" evidence="2">
    <location>
        <begin position="4160"/>
        <end position="4170"/>
    </location>
</feature>
<dbReference type="Gene3D" id="3.30.420.10">
    <property type="entry name" value="Ribonuclease H-like superfamily/Ribonuclease H"/>
    <property type="match status" value="1"/>
</dbReference>
<dbReference type="SUPFAM" id="SSF53098">
    <property type="entry name" value="Ribonuclease H-like"/>
    <property type="match status" value="1"/>
</dbReference>
<evidence type="ECO:0000259" key="5">
    <source>
        <dbReference type="PROSITE" id="PS50994"/>
    </source>
</evidence>
<dbReference type="PROSITE" id="PS50158">
    <property type="entry name" value="ZF_CCHC"/>
    <property type="match status" value="1"/>
</dbReference>
<name>A0A9P1DHV6_9DINO</name>
<reference evidence="7 8" key="2">
    <citation type="submission" date="2024-05" db="EMBL/GenBank/DDBJ databases">
        <authorList>
            <person name="Chen Y."/>
            <person name="Shah S."/>
            <person name="Dougan E. K."/>
            <person name="Thang M."/>
            <person name="Chan C."/>
        </authorList>
    </citation>
    <scope>NUCLEOTIDE SEQUENCE [LARGE SCALE GENOMIC DNA]</scope>
</reference>
<feature type="compositionally biased region" description="Basic and acidic residues" evidence="2">
    <location>
        <begin position="3533"/>
        <end position="3552"/>
    </location>
</feature>
<feature type="region of interest" description="Disordered" evidence="2">
    <location>
        <begin position="3004"/>
        <end position="3091"/>
    </location>
</feature>
<keyword evidence="1" id="KW-0863">Zinc-finger</keyword>
<feature type="region of interest" description="Disordered" evidence="2">
    <location>
        <begin position="4208"/>
        <end position="4242"/>
    </location>
</feature>
<evidence type="ECO:0000313" key="6">
    <source>
        <dbReference type="EMBL" id="CAI4009990.1"/>
    </source>
</evidence>
<evidence type="ECO:0000259" key="4">
    <source>
        <dbReference type="PROSITE" id="PS50878"/>
    </source>
</evidence>